<evidence type="ECO:0000256" key="4">
    <source>
        <dbReference type="RuleBase" id="RU362118"/>
    </source>
</evidence>
<organism evidence="6 7">
    <name type="scientific">Kineosporia corallincola</name>
    <dbReference type="NCBI Taxonomy" id="2835133"/>
    <lineage>
        <taxon>Bacteria</taxon>
        <taxon>Bacillati</taxon>
        <taxon>Actinomycetota</taxon>
        <taxon>Actinomycetes</taxon>
        <taxon>Kineosporiales</taxon>
        <taxon>Kineosporiaceae</taxon>
        <taxon>Kineosporia</taxon>
    </lineage>
</organism>
<protein>
    <submittedName>
        <fullName evidence="6">Cystathionine gamma-synthase</fullName>
        <ecNumber evidence="6">2.5.1.48</ecNumber>
    </submittedName>
</protein>
<dbReference type="PANTHER" id="PTHR11808">
    <property type="entry name" value="TRANS-SULFURATION ENZYME FAMILY MEMBER"/>
    <property type="match status" value="1"/>
</dbReference>
<sequence>MPGRDGERPAVAARQSLVLLHHRAPRPAAENHSDLLLFPPGGFLRAERPVRARLPQPSVAPVRSRRRPRGWPELSPPGSSLGPVNEPNQISGNSRWSQAGFSTRAIHVGSEADPATGAVVTPIYQTSTYAQDGVGGLRQGLGTGYEYSRSGNPTRTALEECLAALEAPDGSAQGFAFASGLAAEDALLRSLLRPGDHIVIPDDAYGGTYRLVSRVAEPWGVRHTPASIVDVEEVRAAIEPGRTRLVWIETPTNPLLSVADIAALAEVTHEAGALLVVDNTFATPYLQQPLSLGADIVVHSTTKYCGGHSDVVGGAVVVSDRASAPWMAGVAGLGESVSERVGFHQNSMGAVPGPFDSWLVQRGLKTLAVRMERHCDNAEKVVEMLRQHPKITRVLYPALDDHPGHKAAAEQMRRFGGMISFQVAGGREAALEVCRKARVFTLAESLGGVESLIEHPGQMTHASVAGSALEVPDDLVRISVGLEDASDLIADLEQALG</sequence>
<dbReference type="InterPro" id="IPR015424">
    <property type="entry name" value="PyrdxlP-dep_Trfase"/>
</dbReference>
<dbReference type="InterPro" id="IPR000277">
    <property type="entry name" value="Cys/Met-Metab_PyrdxlP-dep_enz"/>
</dbReference>
<comment type="similarity">
    <text evidence="2 4">Belongs to the trans-sulfuration enzymes family.</text>
</comment>
<feature type="region of interest" description="Disordered" evidence="5">
    <location>
        <begin position="55"/>
        <end position="92"/>
    </location>
</feature>
<evidence type="ECO:0000256" key="3">
    <source>
        <dbReference type="ARBA" id="ARBA00022898"/>
    </source>
</evidence>
<reference evidence="6 7" key="1">
    <citation type="submission" date="2021-05" db="EMBL/GenBank/DDBJ databases">
        <title>Kineosporia and Streptomyces sp. nov. two new marine actinobacteria isolated from Coral.</title>
        <authorList>
            <person name="Buangrab K."/>
            <person name="Sutthacheep M."/>
            <person name="Yeemin T."/>
            <person name="Harunari E."/>
            <person name="Igarashi Y."/>
            <person name="Kanchanasin P."/>
            <person name="Tanasupawat S."/>
            <person name="Phongsopitanun W."/>
        </authorList>
    </citation>
    <scope>NUCLEOTIDE SEQUENCE [LARGE SCALE GENOMIC DNA]</scope>
    <source>
        <strain evidence="6 7">J2-2</strain>
    </source>
</reference>
<dbReference type="CDD" id="cd00614">
    <property type="entry name" value="CGS_like"/>
    <property type="match status" value="1"/>
</dbReference>
<proteinExistence type="inferred from homology"/>
<keyword evidence="6" id="KW-0808">Transferase</keyword>
<dbReference type="EC" id="2.5.1.48" evidence="6"/>
<evidence type="ECO:0000256" key="2">
    <source>
        <dbReference type="ARBA" id="ARBA00009077"/>
    </source>
</evidence>
<dbReference type="Proteomes" id="UP001197247">
    <property type="component" value="Unassembled WGS sequence"/>
</dbReference>
<keyword evidence="3 4" id="KW-0663">Pyridoxal phosphate</keyword>
<dbReference type="InterPro" id="IPR015421">
    <property type="entry name" value="PyrdxlP-dep_Trfase_major"/>
</dbReference>
<evidence type="ECO:0000256" key="1">
    <source>
        <dbReference type="ARBA" id="ARBA00001933"/>
    </source>
</evidence>
<dbReference type="Gene3D" id="3.40.640.10">
    <property type="entry name" value="Type I PLP-dependent aspartate aminotransferase-like (Major domain)"/>
    <property type="match status" value="1"/>
</dbReference>
<comment type="cofactor">
    <cofactor evidence="1 4">
        <name>pyridoxal 5'-phosphate</name>
        <dbReference type="ChEBI" id="CHEBI:597326"/>
    </cofactor>
</comment>
<name>A0ABS5THC3_9ACTN</name>
<evidence type="ECO:0000256" key="5">
    <source>
        <dbReference type="SAM" id="MobiDB-lite"/>
    </source>
</evidence>
<dbReference type="InterPro" id="IPR015422">
    <property type="entry name" value="PyrdxlP-dep_Trfase_small"/>
</dbReference>
<evidence type="ECO:0000313" key="7">
    <source>
        <dbReference type="Proteomes" id="UP001197247"/>
    </source>
</evidence>
<dbReference type="Pfam" id="PF01053">
    <property type="entry name" value="Cys_Met_Meta_PP"/>
    <property type="match status" value="1"/>
</dbReference>
<dbReference type="EMBL" id="JAHBAY010000006">
    <property type="protein sequence ID" value="MBT0770496.1"/>
    <property type="molecule type" value="Genomic_DNA"/>
</dbReference>
<comment type="caution">
    <text evidence="6">The sequence shown here is derived from an EMBL/GenBank/DDBJ whole genome shotgun (WGS) entry which is preliminary data.</text>
</comment>
<accession>A0ABS5THC3</accession>
<dbReference type="PANTHER" id="PTHR11808:SF15">
    <property type="entry name" value="CYSTATHIONINE GAMMA-LYASE"/>
    <property type="match status" value="1"/>
</dbReference>
<gene>
    <name evidence="6" type="ORF">KIH74_16245</name>
</gene>
<evidence type="ECO:0000313" key="6">
    <source>
        <dbReference type="EMBL" id="MBT0770496.1"/>
    </source>
</evidence>
<dbReference type="NCBIfam" id="NF005871">
    <property type="entry name" value="PRK07811.1"/>
    <property type="match status" value="1"/>
</dbReference>
<dbReference type="SUPFAM" id="SSF53383">
    <property type="entry name" value="PLP-dependent transferases"/>
    <property type="match status" value="1"/>
</dbReference>
<dbReference type="GO" id="GO:0003962">
    <property type="term" value="F:cystathionine gamma-synthase activity"/>
    <property type="evidence" value="ECO:0007669"/>
    <property type="project" value="UniProtKB-EC"/>
</dbReference>
<dbReference type="Gene3D" id="3.90.1150.10">
    <property type="entry name" value="Aspartate Aminotransferase, domain 1"/>
    <property type="match status" value="1"/>
</dbReference>
<keyword evidence="7" id="KW-1185">Reference proteome</keyword>